<sequence>MKSDSTTVIKNMEFLVKELHKEWDRSGASKASVIISLEEVDGINDKLKEIIYQTQKSVDEDELTFKQSI</sequence>
<dbReference type="AlphaFoldDB" id="K1TIW3"/>
<accession>K1TIW3</accession>
<dbReference type="EMBL" id="AJWY01004206">
    <property type="protein sequence ID" value="EKC73037.1"/>
    <property type="molecule type" value="Genomic_DNA"/>
</dbReference>
<name>K1TIW3_9ZZZZ</name>
<proteinExistence type="predicted"/>
<organism evidence="1">
    <name type="scientific">human gut metagenome</name>
    <dbReference type="NCBI Taxonomy" id="408170"/>
    <lineage>
        <taxon>unclassified sequences</taxon>
        <taxon>metagenomes</taxon>
        <taxon>organismal metagenomes</taxon>
    </lineage>
</organism>
<reference evidence="1" key="1">
    <citation type="journal article" date="2013" name="Environ. Microbiol.">
        <title>Microbiota from the distal guts of lean and obese adolescents exhibit partial functional redundancy besides clear differences in community structure.</title>
        <authorList>
            <person name="Ferrer M."/>
            <person name="Ruiz A."/>
            <person name="Lanza F."/>
            <person name="Haange S.B."/>
            <person name="Oberbach A."/>
            <person name="Till H."/>
            <person name="Bargiela R."/>
            <person name="Campoy C."/>
            <person name="Segura M.T."/>
            <person name="Richter M."/>
            <person name="von Bergen M."/>
            <person name="Seifert J."/>
            <person name="Suarez A."/>
        </authorList>
    </citation>
    <scope>NUCLEOTIDE SEQUENCE</scope>
</reference>
<protein>
    <submittedName>
        <fullName evidence="1">Uncharacterized protein</fullName>
    </submittedName>
</protein>
<evidence type="ECO:0000313" key="1">
    <source>
        <dbReference type="EMBL" id="EKC73037.1"/>
    </source>
</evidence>
<gene>
    <name evidence="1" type="ORF">LEA_06425</name>
</gene>
<comment type="caution">
    <text evidence="1">The sequence shown here is derived from an EMBL/GenBank/DDBJ whole genome shotgun (WGS) entry which is preliminary data.</text>
</comment>
<feature type="non-terminal residue" evidence="1">
    <location>
        <position position="69"/>
    </location>
</feature>